<dbReference type="GO" id="GO:0008897">
    <property type="term" value="F:holo-[acyl-carrier-protein] synthase activity"/>
    <property type="evidence" value="ECO:0007669"/>
    <property type="project" value="UniProtKB-UniRule"/>
</dbReference>
<keyword evidence="8" id="KW-0963">Cytoplasm</keyword>
<dbReference type="EMBL" id="QQAY01000014">
    <property type="protein sequence ID" value="RDI39870.1"/>
    <property type="molecule type" value="Genomic_DNA"/>
</dbReference>
<keyword evidence="3 8" id="KW-0479">Metal-binding</keyword>
<dbReference type="NCBIfam" id="TIGR00516">
    <property type="entry name" value="acpS"/>
    <property type="match status" value="1"/>
</dbReference>
<dbReference type="Pfam" id="PF01648">
    <property type="entry name" value="ACPS"/>
    <property type="match status" value="1"/>
</dbReference>
<dbReference type="OrthoDB" id="517356at2"/>
<reference evidence="10 11" key="1">
    <citation type="submission" date="2018-07" db="EMBL/GenBank/DDBJ databases">
        <title>Genomic Encyclopedia of Type Strains, Phase IV (KMG-IV): sequencing the most valuable type-strain genomes for metagenomic binning, comparative biology and taxonomic classification.</title>
        <authorList>
            <person name="Goeker M."/>
        </authorList>
    </citation>
    <scope>NUCLEOTIDE SEQUENCE [LARGE SCALE GENOMIC DNA]</scope>
    <source>
        <strain evidence="10 11">DSM 25281</strain>
    </source>
</reference>
<organism evidence="10 11">
    <name type="scientific">Falsibacillus pallidus</name>
    <dbReference type="NCBI Taxonomy" id="493781"/>
    <lineage>
        <taxon>Bacteria</taxon>
        <taxon>Bacillati</taxon>
        <taxon>Bacillota</taxon>
        <taxon>Bacilli</taxon>
        <taxon>Bacillales</taxon>
        <taxon>Bacillaceae</taxon>
        <taxon>Falsibacillus</taxon>
    </lineage>
</organism>
<dbReference type="InterPro" id="IPR002582">
    <property type="entry name" value="ACPS"/>
</dbReference>
<feature type="binding site" evidence="8">
    <location>
        <position position="8"/>
    </location>
    <ligand>
        <name>Mg(2+)</name>
        <dbReference type="ChEBI" id="CHEBI:18420"/>
    </ligand>
</feature>
<evidence type="ECO:0000256" key="4">
    <source>
        <dbReference type="ARBA" id="ARBA00022832"/>
    </source>
</evidence>
<dbReference type="GO" id="GO:0005737">
    <property type="term" value="C:cytoplasm"/>
    <property type="evidence" value="ECO:0007669"/>
    <property type="project" value="UniProtKB-SubCell"/>
</dbReference>
<name>A0A370G9I5_9BACI</name>
<dbReference type="EC" id="2.7.8.7" evidence="8"/>
<dbReference type="Proteomes" id="UP000255326">
    <property type="component" value="Unassembled WGS sequence"/>
</dbReference>
<evidence type="ECO:0000256" key="3">
    <source>
        <dbReference type="ARBA" id="ARBA00022723"/>
    </source>
</evidence>
<comment type="similarity">
    <text evidence="8">Belongs to the P-Pant transferase superfamily. AcpS family.</text>
</comment>
<dbReference type="NCBIfam" id="TIGR00556">
    <property type="entry name" value="pantethn_trn"/>
    <property type="match status" value="1"/>
</dbReference>
<evidence type="ECO:0000259" key="9">
    <source>
        <dbReference type="Pfam" id="PF01648"/>
    </source>
</evidence>
<keyword evidence="7 8" id="KW-0275">Fatty acid biosynthesis</keyword>
<dbReference type="AlphaFoldDB" id="A0A370G9I5"/>
<comment type="catalytic activity">
    <reaction evidence="8">
        <text>apo-[ACP] + CoA = holo-[ACP] + adenosine 3',5'-bisphosphate + H(+)</text>
        <dbReference type="Rhea" id="RHEA:12068"/>
        <dbReference type="Rhea" id="RHEA-COMP:9685"/>
        <dbReference type="Rhea" id="RHEA-COMP:9690"/>
        <dbReference type="ChEBI" id="CHEBI:15378"/>
        <dbReference type="ChEBI" id="CHEBI:29999"/>
        <dbReference type="ChEBI" id="CHEBI:57287"/>
        <dbReference type="ChEBI" id="CHEBI:58343"/>
        <dbReference type="ChEBI" id="CHEBI:64479"/>
        <dbReference type="EC" id="2.7.8.7"/>
    </reaction>
</comment>
<dbReference type="GO" id="GO:0000287">
    <property type="term" value="F:magnesium ion binding"/>
    <property type="evidence" value="ECO:0007669"/>
    <property type="project" value="UniProtKB-UniRule"/>
</dbReference>
<comment type="function">
    <text evidence="8">Transfers the 4'-phosphopantetheine moiety from coenzyme A to a Ser of acyl-carrier-protein.</text>
</comment>
<dbReference type="InterPro" id="IPR008278">
    <property type="entry name" value="4-PPantetheinyl_Trfase_dom"/>
</dbReference>
<dbReference type="InterPro" id="IPR037143">
    <property type="entry name" value="4-PPantetheinyl_Trfase_dom_sf"/>
</dbReference>
<comment type="subcellular location">
    <subcellularLocation>
        <location evidence="8">Cytoplasm</location>
    </subcellularLocation>
</comment>
<comment type="caution">
    <text evidence="10">The sequence shown here is derived from an EMBL/GenBank/DDBJ whole genome shotgun (WGS) entry which is preliminary data.</text>
</comment>
<evidence type="ECO:0000256" key="5">
    <source>
        <dbReference type="ARBA" id="ARBA00022842"/>
    </source>
</evidence>
<evidence type="ECO:0000256" key="8">
    <source>
        <dbReference type="HAMAP-Rule" id="MF_00101"/>
    </source>
</evidence>
<evidence type="ECO:0000256" key="7">
    <source>
        <dbReference type="ARBA" id="ARBA00023160"/>
    </source>
</evidence>
<dbReference type="RefSeq" id="WP_114746640.1">
    <property type="nucleotide sequence ID" value="NZ_QQAY01000014.1"/>
</dbReference>
<keyword evidence="5 8" id="KW-0460">Magnesium</keyword>
<keyword evidence="2 8" id="KW-0808">Transferase</keyword>
<gene>
    <name evidence="8" type="primary">acpS</name>
    <name evidence="10" type="ORF">DFR59_11427</name>
</gene>
<feature type="domain" description="4'-phosphopantetheinyl transferase" evidence="9">
    <location>
        <begin position="4"/>
        <end position="110"/>
    </location>
</feature>
<feature type="binding site" evidence="8">
    <location>
        <position position="58"/>
    </location>
    <ligand>
        <name>Mg(2+)</name>
        <dbReference type="ChEBI" id="CHEBI:18420"/>
    </ligand>
</feature>
<proteinExistence type="inferred from homology"/>
<evidence type="ECO:0000313" key="10">
    <source>
        <dbReference type="EMBL" id="RDI39870.1"/>
    </source>
</evidence>
<protein>
    <recommendedName>
        <fullName evidence="8">Holo-[acyl-carrier-protein] synthase</fullName>
        <shortName evidence="8">Holo-ACP synthase</shortName>
        <ecNumber evidence="8">2.7.8.7</ecNumber>
    </recommendedName>
    <alternativeName>
        <fullName evidence="8">4'-phosphopantetheinyl transferase AcpS</fullName>
    </alternativeName>
</protein>
<keyword evidence="1 8" id="KW-0444">Lipid biosynthesis</keyword>
<keyword evidence="6 8" id="KW-0443">Lipid metabolism</keyword>
<accession>A0A370G9I5</accession>
<dbReference type="Gene3D" id="3.90.470.20">
    <property type="entry name" value="4'-phosphopantetheinyl transferase domain"/>
    <property type="match status" value="1"/>
</dbReference>
<evidence type="ECO:0000256" key="6">
    <source>
        <dbReference type="ARBA" id="ARBA00023098"/>
    </source>
</evidence>
<keyword evidence="4 8" id="KW-0276">Fatty acid metabolism</keyword>
<sequence length="118" mass="13495">MIKGIGMDIVELERIRHLEEKQPRFAGRVLSENEILNYHRLNGQRRTEYLAGRFAAKEAFSKAWGSGIGKDLSFQDMETAYDEKGKPVFIKPMEKGVHLSITHSREYAAAQVIIEETD</sequence>
<dbReference type="GO" id="GO:0006633">
    <property type="term" value="P:fatty acid biosynthetic process"/>
    <property type="evidence" value="ECO:0007669"/>
    <property type="project" value="UniProtKB-UniRule"/>
</dbReference>
<evidence type="ECO:0000256" key="1">
    <source>
        <dbReference type="ARBA" id="ARBA00022516"/>
    </source>
</evidence>
<evidence type="ECO:0000256" key="2">
    <source>
        <dbReference type="ARBA" id="ARBA00022679"/>
    </source>
</evidence>
<evidence type="ECO:0000313" key="11">
    <source>
        <dbReference type="Proteomes" id="UP000255326"/>
    </source>
</evidence>
<dbReference type="SUPFAM" id="SSF56214">
    <property type="entry name" value="4'-phosphopantetheinyl transferase"/>
    <property type="match status" value="1"/>
</dbReference>
<comment type="cofactor">
    <cofactor evidence="8">
        <name>Mg(2+)</name>
        <dbReference type="ChEBI" id="CHEBI:18420"/>
    </cofactor>
</comment>
<keyword evidence="11" id="KW-1185">Reference proteome</keyword>
<dbReference type="InterPro" id="IPR004568">
    <property type="entry name" value="Ppantetheine-prot_Trfase_dom"/>
</dbReference>
<dbReference type="HAMAP" id="MF_00101">
    <property type="entry name" value="AcpS"/>
    <property type="match status" value="1"/>
</dbReference>